<dbReference type="GO" id="GO:0005524">
    <property type="term" value="F:ATP binding"/>
    <property type="evidence" value="ECO:0007669"/>
    <property type="project" value="UniProtKB-UniRule"/>
</dbReference>
<evidence type="ECO:0000313" key="7">
    <source>
        <dbReference type="Proteomes" id="UP000016986"/>
    </source>
</evidence>
<dbReference type="UniPathway" id="UPA00065"/>
<evidence type="ECO:0000256" key="2">
    <source>
        <dbReference type="PIRNR" id="PIRNR004884"/>
    </source>
</evidence>
<dbReference type="InterPro" id="IPR013750">
    <property type="entry name" value="GHMP_kinase_C_dom"/>
</dbReference>
<dbReference type="InterPro" id="IPR020568">
    <property type="entry name" value="Ribosomal_Su5_D2-typ_SF"/>
</dbReference>
<keyword evidence="1 2" id="KW-0808">Transferase</keyword>
<dbReference type="Pfam" id="PF08544">
    <property type="entry name" value="GHMP_kinases_C"/>
    <property type="match status" value="1"/>
</dbReference>
<dbReference type="Gene3D" id="3.30.230.10">
    <property type="match status" value="1"/>
</dbReference>
<name>U2YVG4_9EURY</name>
<comment type="similarity">
    <text evidence="2">Belongs to the beta-RFA-P synthase family.</text>
</comment>
<comment type="pathway">
    <text evidence="2">Cofactor biosynthesis; 5,6,7,8-tetrahydromethanopterin biosynthesis.</text>
</comment>
<dbReference type="InterPro" id="IPR004422">
    <property type="entry name" value="RFAP_synthase"/>
</dbReference>
<dbReference type="GO" id="GO:0043793">
    <property type="term" value="F:beta-ribofuranosylaminobenzene 5'-phosphate synthase activity"/>
    <property type="evidence" value="ECO:0007669"/>
    <property type="project" value="UniProtKB-EC"/>
</dbReference>
<dbReference type="PIRSF" id="PIRSF004884">
    <property type="entry name" value="Sugar_kin_arch"/>
    <property type="match status" value="1"/>
</dbReference>
<comment type="function">
    <text evidence="2">Catalyzes the condensation of 4-aminobenzoate (pABA) with 5-phospho-alpha-D-ribose 1-diphosphate (PRPP) to produce beta-ribofuranosylaminobenzene 5'-phosphate (beta-RFA-P).</text>
</comment>
<reference evidence="6 7" key="1">
    <citation type="submission" date="2013-09" db="EMBL/GenBank/DDBJ databases">
        <title>Whole genome sequencing of Halarchaeum acidiphilum strain MH1-52-1.</title>
        <authorList>
            <person name="Shimane Y."/>
            <person name="Minegishi H."/>
            <person name="Nishi S."/>
            <person name="Echigo A."/>
            <person name="Shuto A."/>
            <person name="Konishi M."/>
            <person name="Ito T."/>
            <person name="Ohkuma M."/>
            <person name="Ohta Y."/>
            <person name="Nagano Y."/>
            <person name="Tsubouchi T."/>
            <person name="Mori K."/>
            <person name="Usui K."/>
            <person name="Kamekura M."/>
            <person name="Usami R."/>
            <person name="Takaki Y."/>
            <person name="Hatada Y."/>
        </authorList>
    </citation>
    <scope>NUCLEOTIDE SEQUENCE [LARGE SCALE GENOMIC DNA]</scope>
    <source>
        <strain evidence="6 7">JCM 16109</strain>
    </source>
</reference>
<keyword evidence="7" id="KW-1185">Reference proteome</keyword>
<evidence type="ECO:0000259" key="4">
    <source>
        <dbReference type="Pfam" id="PF00288"/>
    </source>
</evidence>
<dbReference type="PANTHER" id="PTHR20861:SF6">
    <property type="entry name" value="BETA-RIBOFURANOSYLPHENOL 5'-PHOSPHATE SYNTHASE"/>
    <property type="match status" value="1"/>
</dbReference>
<organism evidence="6 7">
    <name type="scientific">Halarchaeum acidiphilum MH1-52-1</name>
    <dbReference type="NCBI Taxonomy" id="1261545"/>
    <lineage>
        <taxon>Archaea</taxon>
        <taxon>Methanobacteriati</taxon>
        <taxon>Methanobacteriota</taxon>
        <taxon>Stenosarchaea group</taxon>
        <taxon>Halobacteria</taxon>
        <taxon>Halobacteriales</taxon>
        <taxon>Halobacteriaceae</taxon>
    </lineage>
</organism>
<feature type="domain" description="GHMP kinase N-terminal" evidence="4">
    <location>
        <begin position="58"/>
        <end position="120"/>
    </location>
</feature>
<dbReference type="EMBL" id="BATA01000044">
    <property type="protein sequence ID" value="GAD53015.1"/>
    <property type="molecule type" value="Genomic_DNA"/>
</dbReference>
<dbReference type="PANTHER" id="PTHR20861">
    <property type="entry name" value="HOMOSERINE/4-DIPHOSPHOCYTIDYL-2-C-METHYL-D-ERYTHRITOL KINASE"/>
    <property type="match status" value="1"/>
</dbReference>
<feature type="region of interest" description="Disordered" evidence="3">
    <location>
        <begin position="311"/>
        <end position="332"/>
    </location>
</feature>
<protein>
    <recommendedName>
        <fullName evidence="2">Beta-ribofuranosylaminobenzene 5'-phosphate synthase</fullName>
        <shortName evidence="2">Beta-RFA-P synthase</shortName>
        <ecNumber evidence="2">2.4.2.54</ecNumber>
    </recommendedName>
</protein>
<dbReference type="SUPFAM" id="SSF54211">
    <property type="entry name" value="Ribosomal protein S5 domain 2-like"/>
    <property type="match status" value="1"/>
</dbReference>
<dbReference type="InterPro" id="IPR014721">
    <property type="entry name" value="Ribsml_uS5_D2-typ_fold_subgr"/>
</dbReference>
<evidence type="ECO:0000313" key="6">
    <source>
        <dbReference type="EMBL" id="GAD53015.1"/>
    </source>
</evidence>
<evidence type="ECO:0000256" key="3">
    <source>
        <dbReference type="SAM" id="MobiDB-lite"/>
    </source>
</evidence>
<dbReference type="AlphaFoldDB" id="U2YVG4"/>
<comment type="caution">
    <text evidence="6">The sequence shown here is derived from an EMBL/GenBank/DDBJ whole genome shotgun (WGS) entry which is preliminary data.</text>
</comment>
<dbReference type="NCBIfam" id="TIGR00144">
    <property type="entry name" value="beta_RFAP_syn"/>
    <property type="match status" value="1"/>
</dbReference>
<dbReference type="EC" id="2.4.2.54" evidence="2"/>
<comment type="catalytic activity">
    <reaction evidence="2">
        <text>5-phospho-alpha-D-ribose 1-diphosphate + 4-hydroxybenzoate + H(+) = 4-(beta-D-ribofuranosyl)phenol 5'-phosphate + CO2 + diphosphate</text>
        <dbReference type="Rhea" id="RHEA:48556"/>
        <dbReference type="ChEBI" id="CHEBI:15378"/>
        <dbReference type="ChEBI" id="CHEBI:16526"/>
        <dbReference type="ChEBI" id="CHEBI:17879"/>
        <dbReference type="ChEBI" id="CHEBI:33019"/>
        <dbReference type="ChEBI" id="CHEBI:58017"/>
        <dbReference type="ChEBI" id="CHEBI:82767"/>
        <dbReference type="EC" id="2.4.2.54"/>
    </reaction>
</comment>
<dbReference type="InterPro" id="IPR006204">
    <property type="entry name" value="GHMP_kinase_N_dom"/>
</dbReference>
<gene>
    <name evidence="6" type="ORF">MBEHAL_1775</name>
</gene>
<evidence type="ECO:0000256" key="1">
    <source>
        <dbReference type="ARBA" id="ARBA00022679"/>
    </source>
</evidence>
<feature type="domain" description="GHMP kinase C-terminal" evidence="5">
    <location>
        <begin position="213"/>
        <end position="293"/>
    </location>
</feature>
<evidence type="ECO:0000259" key="5">
    <source>
        <dbReference type="Pfam" id="PF08544"/>
    </source>
</evidence>
<sequence>MTVSTGARLHFGFANLSPAHERLYGSVGVALEDPRVTVSASRASSISCPDELDSHVRRAVARLDVPGAHVAAVETLPRHVGLGSGTATALAVFAAVARAYGRDPGVRAHAPHLGRGRRSGVGVAAFEGGGFVLDAGRPTAACDPGRSEPESWTVPPVIARRAIPDDWRFVLVVPAADPGRSGDAEAASMRATIADAIPTVATRIADLVTRRVLPAIESGDVAAFGAAIAAIGRLNGTWYADEQGGVYRPPVETIVRTLADDAVVAGAGQSSWGPAAYGVTTAADADAALDAGDRALERAGLDGTVRIVGARNRGAARRDPDPSAIDRRGGLR</sequence>
<dbReference type="Proteomes" id="UP000016986">
    <property type="component" value="Unassembled WGS sequence"/>
</dbReference>
<dbReference type="eggNOG" id="arCOG01026">
    <property type="taxonomic scope" value="Archaea"/>
</dbReference>
<feature type="compositionally biased region" description="Basic and acidic residues" evidence="3">
    <location>
        <begin position="316"/>
        <end position="332"/>
    </location>
</feature>
<dbReference type="Pfam" id="PF00288">
    <property type="entry name" value="GHMP_kinases_N"/>
    <property type="match status" value="1"/>
</dbReference>
<accession>U2YVG4</accession>
<comment type="subunit">
    <text evidence="2">Homodimer.</text>
</comment>
<keyword evidence="2" id="KW-0328">Glycosyltransferase</keyword>
<proteinExistence type="inferred from homology"/>